<keyword evidence="3" id="KW-1185">Reference proteome</keyword>
<dbReference type="AlphaFoldDB" id="A0AAV7SMZ5"/>
<feature type="compositionally biased region" description="Polar residues" evidence="1">
    <location>
        <begin position="19"/>
        <end position="30"/>
    </location>
</feature>
<evidence type="ECO:0000313" key="3">
    <source>
        <dbReference type="Proteomes" id="UP001066276"/>
    </source>
</evidence>
<evidence type="ECO:0000256" key="1">
    <source>
        <dbReference type="SAM" id="MobiDB-lite"/>
    </source>
</evidence>
<accession>A0AAV7SMZ5</accession>
<evidence type="ECO:0000313" key="2">
    <source>
        <dbReference type="EMBL" id="KAJ1165475.1"/>
    </source>
</evidence>
<sequence>MRPVQHERRVLHAAPASAPDSQLPAQGQSTDSTVVCTAVRAVRAAPPSQSAHHVITSTSVLLLFCDLHVASLPAIRHSSSEPSPSVNVTLTNC</sequence>
<organism evidence="2 3">
    <name type="scientific">Pleurodeles waltl</name>
    <name type="common">Iberian ribbed newt</name>
    <dbReference type="NCBI Taxonomy" id="8319"/>
    <lineage>
        <taxon>Eukaryota</taxon>
        <taxon>Metazoa</taxon>
        <taxon>Chordata</taxon>
        <taxon>Craniata</taxon>
        <taxon>Vertebrata</taxon>
        <taxon>Euteleostomi</taxon>
        <taxon>Amphibia</taxon>
        <taxon>Batrachia</taxon>
        <taxon>Caudata</taxon>
        <taxon>Salamandroidea</taxon>
        <taxon>Salamandridae</taxon>
        <taxon>Pleurodelinae</taxon>
        <taxon>Pleurodeles</taxon>
    </lineage>
</organism>
<dbReference type="EMBL" id="JANPWB010000008">
    <property type="protein sequence ID" value="KAJ1165475.1"/>
    <property type="molecule type" value="Genomic_DNA"/>
</dbReference>
<dbReference type="Proteomes" id="UP001066276">
    <property type="component" value="Chromosome 4_2"/>
</dbReference>
<protein>
    <submittedName>
        <fullName evidence="2">Uncharacterized protein</fullName>
    </submittedName>
</protein>
<comment type="caution">
    <text evidence="2">The sequence shown here is derived from an EMBL/GenBank/DDBJ whole genome shotgun (WGS) entry which is preliminary data.</text>
</comment>
<feature type="region of interest" description="Disordered" evidence="1">
    <location>
        <begin position="1"/>
        <end position="30"/>
    </location>
</feature>
<gene>
    <name evidence="2" type="ORF">NDU88_005903</name>
</gene>
<proteinExistence type="predicted"/>
<feature type="compositionally biased region" description="Basic and acidic residues" evidence="1">
    <location>
        <begin position="1"/>
        <end position="10"/>
    </location>
</feature>
<name>A0AAV7SMZ5_PLEWA</name>
<reference evidence="2" key="1">
    <citation type="journal article" date="2022" name="bioRxiv">
        <title>Sequencing and chromosome-scale assembly of the giantPleurodeles waltlgenome.</title>
        <authorList>
            <person name="Brown T."/>
            <person name="Elewa A."/>
            <person name="Iarovenko S."/>
            <person name="Subramanian E."/>
            <person name="Araus A.J."/>
            <person name="Petzold A."/>
            <person name="Susuki M."/>
            <person name="Suzuki K.-i.T."/>
            <person name="Hayashi T."/>
            <person name="Toyoda A."/>
            <person name="Oliveira C."/>
            <person name="Osipova E."/>
            <person name="Leigh N.D."/>
            <person name="Simon A."/>
            <person name="Yun M.H."/>
        </authorList>
    </citation>
    <scope>NUCLEOTIDE SEQUENCE</scope>
    <source>
        <strain evidence="2">20211129_DDA</strain>
        <tissue evidence="2">Liver</tissue>
    </source>
</reference>